<reference evidence="3" key="1">
    <citation type="journal article" date="2019" name="Int. J. Syst. Evol. Microbiol.">
        <title>The Global Catalogue of Microorganisms (GCM) 10K type strain sequencing project: providing services to taxonomists for standard genome sequencing and annotation.</title>
        <authorList>
            <consortium name="The Broad Institute Genomics Platform"/>
            <consortium name="The Broad Institute Genome Sequencing Center for Infectious Disease"/>
            <person name="Wu L."/>
            <person name="Ma J."/>
        </authorList>
    </citation>
    <scope>NUCLEOTIDE SEQUENCE [LARGE SCALE GENOMIC DNA]</scope>
    <source>
        <strain evidence="3">CGMCC 4.7466</strain>
    </source>
</reference>
<dbReference type="SUPFAM" id="SSF53597">
    <property type="entry name" value="Dihydrofolate reductase-like"/>
    <property type="match status" value="1"/>
</dbReference>
<dbReference type="RefSeq" id="WP_377069244.1">
    <property type="nucleotide sequence ID" value="NZ_JBHSJJ010000024.1"/>
</dbReference>
<protein>
    <submittedName>
        <fullName evidence="2">Dihydrofolate reductase family protein</fullName>
    </submittedName>
</protein>
<dbReference type="Pfam" id="PF01872">
    <property type="entry name" value="RibD_C"/>
    <property type="match status" value="1"/>
</dbReference>
<evidence type="ECO:0000259" key="1">
    <source>
        <dbReference type="Pfam" id="PF01872"/>
    </source>
</evidence>
<dbReference type="Gene3D" id="3.40.430.10">
    <property type="entry name" value="Dihydrofolate Reductase, subunit A"/>
    <property type="match status" value="1"/>
</dbReference>
<sequence>MRKVILNLAVSLDGFIEGPHGEIDWCIFDDEVADELNRFISNVDTILYGRKSYELFGNYVPGSDGDESEKAFYEKVGQMKKYVFSTTLQEAKANDSLVRDQIAAQVQQIKQGDGKDIWLFGGAGLITSFINLNLIDEYQIGLHPVVLGGGLPLFRDIRERINLNLVQSKAFRSGMTLLYYHPKDTEVSAA</sequence>
<dbReference type="EMBL" id="JBHSJJ010000024">
    <property type="protein sequence ID" value="MFC4874923.1"/>
    <property type="molecule type" value="Genomic_DNA"/>
</dbReference>
<accession>A0ABV9T7Z5</accession>
<dbReference type="InterPro" id="IPR050765">
    <property type="entry name" value="Riboflavin_Biosynth_HTPR"/>
</dbReference>
<dbReference type="InterPro" id="IPR024072">
    <property type="entry name" value="DHFR-like_dom_sf"/>
</dbReference>
<dbReference type="PANTHER" id="PTHR38011">
    <property type="entry name" value="DIHYDROFOLATE REDUCTASE FAMILY PROTEIN (AFU_ORTHOLOGUE AFUA_8G06820)"/>
    <property type="match status" value="1"/>
</dbReference>
<name>A0ABV9T7Z5_9BACT</name>
<organism evidence="2 3">
    <name type="scientific">Negadavirga shengliensis</name>
    <dbReference type="NCBI Taxonomy" id="1389218"/>
    <lineage>
        <taxon>Bacteria</taxon>
        <taxon>Pseudomonadati</taxon>
        <taxon>Bacteroidota</taxon>
        <taxon>Cytophagia</taxon>
        <taxon>Cytophagales</taxon>
        <taxon>Cyclobacteriaceae</taxon>
        <taxon>Negadavirga</taxon>
    </lineage>
</organism>
<evidence type="ECO:0000313" key="3">
    <source>
        <dbReference type="Proteomes" id="UP001595818"/>
    </source>
</evidence>
<dbReference type="PANTHER" id="PTHR38011:SF11">
    <property type="entry name" value="2,5-DIAMINO-6-RIBOSYLAMINO-4(3H)-PYRIMIDINONE 5'-PHOSPHATE REDUCTASE"/>
    <property type="match status" value="1"/>
</dbReference>
<comment type="caution">
    <text evidence="2">The sequence shown here is derived from an EMBL/GenBank/DDBJ whole genome shotgun (WGS) entry which is preliminary data.</text>
</comment>
<evidence type="ECO:0000313" key="2">
    <source>
        <dbReference type="EMBL" id="MFC4874923.1"/>
    </source>
</evidence>
<dbReference type="InterPro" id="IPR002734">
    <property type="entry name" value="RibDG_C"/>
</dbReference>
<proteinExistence type="predicted"/>
<keyword evidence="3" id="KW-1185">Reference proteome</keyword>
<dbReference type="Proteomes" id="UP001595818">
    <property type="component" value="Unassembled WGS sequence"/>
</dbReference>
<feature type="domain" description="Bacterial bifunctional deaminase-reductase C-terminal" evidence="1">
    <location>
        <begin position="2"/>
        <end position="176"/>
    </location>
</feature>
<gene>
    <name evidence="2" type="ORF">ACFPFU_24680</name>
</gene>